<protein>
    <recommendedName>
        <fullName evidence="1">Protein kinase domain-containing protein</fullName>
    </recommendedName>
</protein>
<dbReference type="InterPro" id="IPR008271">
    <property type="entry name" value="Ser/Thr_kinase_AS"/>
</dbReference>
<dbReference type="PROSITE" id="PS00108">
    <property type="entry name" value="PROTEIN_KINASE_ST"/>
    <property type="match status" value="1"/>
</dbReference>
<organism evidence="2">
    <name type="scientific">viral metagenome</name>
    <dbReference type="NCBI Taxonomy" id="1070528"/>
    <lineage>
        <taxon>unclassified sequences</taxon>
        <taxon>metagenomes</taxon>
        <taxon>organismal metagenomes</taxon>
    </lineage>
</organism>
<feature type="domain" description="Protein kinase" evidence="1">
    <location>
        <begin position="3"/>
        <end position="359"/>
    </location>
</feature>
<dbReference type="Gene3D" id="3.30.200.20">
    <property type="entry name" value="Phosphorylase Kinase, domain 1"/>
    <property type="match status" value="1"/>
</dbReference>
<dbReference type="SUPFAM" id="SSF56112">
    <property type="entry name" value="Protein kinase-like (PK-like)"/>
    <property type="match status" value="1"/>
</dbReference>
<dbReference type="InterPro" id="IPR009030">
    <property type="entry name" value="Growth_fac_rcpt_cys_sf"/>
</dbReference>
<dbReference type="GO" id="GO:0005524">
    <property type="term" value="F:ATP binding"/>
    <property type="evidence" value="ECO:0007669"/>
    <property type="project" value="InterPro"/>
</dbReference>
<dbReference type="InterPro" id="IPR000719">
    <property type="entry name" value="Prot_kinase_dom"/>
</dbReference>
<dbReference type="AlphaFoldDB" id="A0A6C0L7B2"/>
<evidence type="ECO:0000259" key="1">
    <source>
        <dbReference type="PROSITE" id="PS50011"/>
    </source>
</evidence>
<dbReference type="SUPFAM" id="SSF57184">
    <property type="entry name" value="Growth factor receptor domain"/>
    <property type="match status" value="1"/>
</dbReference>
<dbReference type="EMBL" id="MN740445">
    <property type="protein sequence ID" value="QHU26829.1"/>
    <property type="molecule type" value="Genomic_DNA"/>
</dbReference>
<sequence>MSIKNAEVVGEGTYGCVHKPSLKCKNSPSISYINKVSKLLKKKDAETEMHEYDKLVEADKKKEYYLGKPDDCNVDEKNAENLMAIKNCKIGADAFKKLSGFKLLVMNDGGINLEKYTKKMSEWPISEMSSELCEKFLLESLRLFHGLKVFEDYDLVHHDLKPQNIVYNETLNRTNFIDFGLMTSRKKITNEARKSTYDFALFHWSFPWEYEFINKKEFNNVVVFPENQDEIIEEIHEEIREKKGTYYENIKTFFYYAIDKYSGVTKYQKDCQEYVDSYGRTVKKNMLEMKYEKFLEASVRTIDVFGLGLSLNYWLHVAKKFLPSTLTSELGVLYNKMISAELAFRPFISDALIEMEKILTKNGLLQKYNKKIINHMVVDSNEVEIKTPSIEHNVFDKIAKPNEALVRTDPGECPEGMVKNDKGKCVNIKRTEIVCPEDKERNPKTKRCVLKCKPGYIRNEDFRCIKVKVHRQVVDKASLPCPEGKERNPKTRRCVTKCKPGYVRNSEFKCVKNRTVKLQQ</sequence>
<reference evidence="2" key="1">
    <citation type="journal article" date="2020" name="Nature">
        <title>Giant virus diversity and host interactions through global metagenomics.</title>
        <authorList>
            <person name="Schulz F."/>
            <person name="Roux S."/>
            <person name="Paez-Espino D."/>
            <person name="Jungbluth S."/>
            <person name="Walsh D.A."/>
            <person name="Denef V.J."/>
            <person name="McMahon K.D."/>
            <person name="Konstantinidis K.T."/>
            <person name="Eloe-Fadrosh E.A."/>
            <person name="Kyrpides N.C."/>
            <person name="Woyke T."/>
        </authorList>
    </citation>
    <scope>NUCLEOTIDE SEQUENCE</scope>
    <source>
        <strain evidence="2">GVMAG-M-3300027759-42</strain>
    </source>
</reference>
<evidence type="ECO:0000313" key="2">
    <source>
        <dbReference type="EMBL" id="QHU26829.1"/>
    </source>
</evidence>
<name>A0A6C0L7B2_9ZZZZ</name>
<accession>A0A6C0L7B2</accession>
<dbReference type="Gene3D" id="1.10.510.10">
    <property type="entry name" value="Transferase(Phosphotransferase) domain 1"/>
    <property type="match status" value="1"/>
</dbReference>
<dbReference type="GO" id="GO:0004672">
    <property type="term" value="F:protein kinase activity"/>
    <property type="evidence" value="ECO:0007669"/>
    <property type="project" value="InterPro"/>
</dbReference>
<dbReference type="PROSITE" id="PS50011">
    <property type="entry name" value="PROTEIN_KINASE_DOM"/>
    <property type="match status" value="1"/>
</dbReference>
<proteinExistence type="predicted"/>
<dbReference type="InterPro" id="IPR011009">
    <property type="entry name" value="Kinase-like_dom_sf"/>
</dbReference>